<protein>
    <recommendedName>
        <fullName evidence="1">Transposase for insertion sequence element IS21-like C-terminal domain-containing protein</fullName>
    </recommendedName>
</protein>
<dbReference type="Proteomes" id="UP000078532">
    <property type="component" value="Unassembled WGS sequence"/>
</dbReference>
<dbReference type="Pfam" id="PF22483">
    <property type="entry name" value="Mu-transpos_C_2"/>
    <property type="match status" value="1"/>
</dbReference>
<dbReference type="PANTHER" id="PTHR35004:SF7">
    <property type="entry name" value="INTEGRASE PROTEIN"/>
    <property type="match status" value="1"/>
</dbReference>
<organism evidence="2 3">
    <name type="scientific">Desulfotomaculum copahuensis</name>
    <dbReference type="NCBI Taxonomy" id="1838280"/>
    <lineage>
        <taxon>Bacteria</taxon>
        <taxon>Bacillati</taxon>
        <taxon>Bacillota</taxon>
        <taxon>Clostridia</taxon>
        <taxon>Eubacteriales</taxon>
        <taxon>Desulfotomaculaceae</taxon>
        <taxon>Desulfotomaculum</taxon>
    </lineage>
</organism>
<proteinExistence type="predicted"/>
<evidence type="ECO:0000313" key="3">
    <source>
        <dbReference type="Proteomes" id="UP000078532"/>
    </source>
</evidence>
<dbReference type="AlphaFoldDB" id="A0A1B7LB79"/>
<sequence length="222" mass="25716">MPSLCKTHTILGHGHSIRDSLEQERQELLPLPEIRLDTGATSTALVHPDLTVRHEGTRYSVPRHLVGKEVTLCLSPFHLTVFYRGREVARHDRAMKKQDHRYLLEHYLEILDRKPRAVEQAIPVKHGIMPEECKEFLRLCREPEAKQQLVQVLLLGSQVERTRLLWAIQQANNTRNPNLSLVKLYLELEEPGPPRDELEVRHKSLTAYDDLLQEGDSRHDSE</sequence>
<dbReference type="InterPro" id="IPR054353">
    <property type="entry name" value="IstA-like_C"/>
</dbReference>
<dbReference type="PANTHER" id="PTHR35004">
    <property type="entry name" value="TRANSPOSASE RV3428C-RELATED"/>
    <property type="match status" value="1"/>
</dbReference>
<dbReference type="STRING" id="1838280.A6M21_15790"/>
<dbReference type="RefSeq" id="WP_066671363.1">
    <property type="nucleotide sequence ID" value="NZ_LYVF01000195.1"/>
</dbReference>
<evidence type="ECO:0000259" key="1">
    <source>
        <dbReference type="Pfam" id="PF22483"/>
    </source>
</evidence>
<dbReference type="EMBL" id="LYVF01000195">
    <property type="protein sequence ID" value="OAT79491.1"/>
    <property type="molecule type" value="Genomic_DNA"/>
</dbReference>
<gene>
    <name evidence="2" type="ORF">A6M21_15790</name>
</gene>
<name>A0A1B7LB79_9FIRM</name>
<comment type="caution">
    <text evidence="2">The sequence shown here is derived from an EMBL/GenBank/DDBJ whole genome shotgun (WGS) entry which is preliminary data.</text>
</comment>
<reference evidence="2 3" key="1">
    <citation type="submission" date="2016-04" db="EMBL/GenBank/DDBJ databases">
        <authorList>
            <person name="Evans L.H."/>
            <person name="Alamgir A."/>
            <person name="Owens N."/>
            <person name="Weber N.D."/>
            <person name="Virtaneva K."/>
            <person name="Barbian K."/>
            <person name="Babar A."/>
            <person name="Rosenke K."/>
        </authorList>
    </citation>
    <scope>NUCLEOTIDE SEQUENCE [LARGE SCALE GENOMIC DNA]</scope>
    <source>
        <strain evidence="2 3">LMa1</strain>
    </source>
</reference>
<feature type="domain" description="Transposase for insertion sequence element IS21-like C-terminal" evidence="1">
    <location>
        <begin position="31"/>
        <end position="100"/>
    </location>
</feature>
<accession>A0A1B7LB79</accession>
<keyword evidence="3" id="KW-1185">Reference proteome</keyword>
<evidence type="ECO:0000313" key="2">
    <source>
        <dbReference type="EMBL" id="OAT79491.1"/>
    </source>
</evidence>